<dbReference type="InterPro" id="IPR055302">
    <property type="entry name" value="F-box_dom-containing"/>
</dbReference>
<dbReference type="InterPro" id="IPR055411">
    <property type="entry name" value="LRR_FXL15/At3g58940/PEG3-like"/>
</dbReference>
<dbReference type="SUPFAM" id="SSF52047">
    <property type="entry name" value="RNI-like"/>
    <property type="match status" value="1"/>
</dbReference>
<dbReference type="AlphaFoldDB" id="A0AAQ3SGN6"/>
<evidence type="ECO:0000313" key="4">
    <source>
        <dbReference type="Proteomes" id="UP001341281"/>
    </source>
</evidence>
<evidence type="ECO:0000259" key="1">
    <source>
        <dbReference type="Pfam" id="PF00646"/>
    </source>
</evidence>
<dbReference type="Pfam" id="PF24758">
    <property type="entry name" value="LRR_At5g56370"/>
    <property type="match status" value="1"/>
</dbReference>
<dbReference type="Gene3D" id="3.80.10.10">
    <property type="entry name" value="Ribonuclease Inhibitor"/>
    <property type="match status" value="1"/>
</dbReference>
<name>A0AAQ3SGN6_PASNO</name>
<dbReference type="EMBL" id="CP144745">
    <property type="protein sequence ID" value="WVZ50117.1"/>
    <property type="molecule type" value="Genomic_DNA"/>
</dbReference>
<proteinExistence type="predicted"/>
<dbReference type="CDD" id="cd22160">
    <property type="entry name" value="F-box_AtFBL13-like"/>
    <property type="match status" value="1"/>
</dbReference>
<gene>
    <name evidence="3" type="ORF">U9M48_001404</name>
</gene>
<dbReference type="PANTHER" id="PTHR32141">
    <property type="match status" value="1"/>
</dbReference>
<evidence type="ECO:0000313" key="3">
    <source>
        <dbReference type="EMBL" id="WVZ50117.1"/>
    </source>
</evidence>
<dbReference type="PANTHER" id="PTHR32141:SF26">
    <property type="entry name" value="OS08G0328600 PROTEIN"/>
    <property type="match status" value="1"/>
</dbReference>
<organism evidence="3 4">
    <name type="scientific">Paspalum notatum var. saurae</name>
    <dbReference type="NCBI Taxonomy" id="547442"/>
    <lineage>
        <taxon>Eukaryota</taxon>
        <taxon>Viridiplantae</taxon>
        <taxon>Streptophyta</taxon>
        <taxon>Embryophyta</taxon>
        <taxon>Tracheophyta</taxon>
        <taxon>Spermatophyta</taxon>
        <taxon>Magnoliopsida</taxon>
        <taxon>Liliopsida</taxon>
        <taxon>Poales</taxon>
        <taxon>Poaceae</taxon>
        <taxon>PACMAD clade</taxon>
        <taxon>Panicoideae</taxon>
        <taxon>Andropogonodae</taxon>
        <taxon>Paspaleae</taxon>
        <taxon>Paspalinae</taxon>
        <taxon>Paspalum</taxon>
    </lineage>
</organism>
<dbReference type="InterPro" id="IPR032675">
    <property type="entry name" value="LRR_dom_sf"/>
</dbReference>
<dbReference type="InterPro" id="IPR036047">
    <property type="entry name" value="F-box-like_dom_sf"/>
</dbReference>
<feature type="domain" description="F-box" evidence="1">
    <location>
        <begin position="10"/>
        <end position="46"/>
    </location>
</feature>
<sequence length="484" mass="54423">MSMADAGTCLSDLSDDLLRHILFFAPAKEAASTSVLSRRWRSLWRTSGAVNLDSRSFNRDGCPDQAFLAAADKALAAAQCTVRKLTLYVERSVSSSSDHNLVAAVVSHKRARRVEELRIDIRDENTRCTLSFGSLPSKALRVLRIVNVCPPTAAAAADGFPRLEDLHLQGCTFSFVDLQRTIDAAPQLSQLHLRSCAFREESMDYWKSRGGKRYRLHCPKLTHLVFSDCTSLWDNEVDLNLVNDHRSSSQGPVGRQKFWEFLQSFNTAKILKLRIDLAMGGIDDDDEEGSQQGDQLTTAFFSHLERLELEAKYNRESKTTPLLAIVLGNLLGCFPRVSDLRLRLINGSSPRWTPSDVDDEARLEFDESVDGFRRRKRPRISSGGGEDGDDSTYNQAFDIIPGLSDLHSFTCLRRVSLRFCMDDTNCLGVQLAKFFADKATLLEEMYIDDGSQKLHEHSNHSVRRWIANSSKRRRSSEDVAVLPQ</sequence>
<dbReference type="Proteomes" id="UP001341281">
    <property type="component" value="Chromosome 01"/>
</dbReference>
<evidence type="ECO:0000259" key="2">
    <source>
        <dbReference type="Pfam" id="PF24758"/>
    </source>
</evidence>
<dbReference type="SUPFAM" id="SSF81383">
    <property type="entry name" value="F-box domain"/>
    <property type="match status" value="1"/>
</dbReference>
<feature type="domain" description="F-box/LRR-repeat protein 15/At3g58940/PEG3-like LRR" evidence="2">
    <location>
        <begin position="107"/>
        <end position="229"/>
    </location>
</feature>
<reference evidence="3 4" key="1">
    <citation type="submission" date="2024-02" db="EMBL/GenBank/DDBJ databases">
        <title>High-quality chromosome-scale genome assembly of Pensacola bahiagrass (Paspalum notatum Flugge var. saurae).</title>
        <authorList>
            <person name="Vega J.M."/>
            <person name="Podio M."/>
            <person name="Orjuela J."/>
            <person name="Siena L.A."/>
            <person name="Pessino S.C."/>
            <person name="Combes M.C."/>
            <person name="Mariac C."/>
            <person name="Albertini E."/>
            <person name="Pupilli F."/>
            <person name="Ortiz J.P.A."/>
            <person name="Leblanc O."/>
        </authorList>
    </citation>
    <scope>NUCLEOTIDE SEQUENCE [LARGE SCALE GENOMIC DNA]</scope>
    <source>
        <strain evidence="3">R1</strain>
        <tissue evidence="3">Leaf</tissue>
    </source>
</reference>
<evidence type="ECO:0008006" key="5">
    <source>
        <dbReference type="Google" id="ProtNLM"/>
    </source>
</evidence>
<dbReference type="Pfam" id="PF00646">
    <property type="entry name" value="F-box"/>
    <property type="match status" value="1"/>
</dbReference>
<keyword evidence="4" id="KW-1185">Reference proteome</keyword>
<dbReference type="InterPro" id="IPR001810">
    <property type="entry name" value="F-box_dom"/>
</dbReference>
<accession>A0AAQ3SGN6</accession>
<dbReference type="InterPro" id="IPR053781">
    <property type="entry name" value="F-box_AtFBL13-like"/>
</dbReference>
<protein>
    <recommendedName>
        <fullName evidence="5">F-box domain-containing protein</fullName>
    </recommendedName>
</protein>